<keyword evidence="2" id="KW-0472">Membrane</keyword>
<gene>
    <name evidence="3" type="ORF">ARMOST_16237</name>
</gene>
<evidence type="ECO:0000313" key="4">
    <source>
        <dbReference type="Proteomes" id="UP000219338"/>
    </source>
</evidence>
<evidence type="ECO:0000256" key="1">
    <source>
        <dbReference type="SAM" id="MobiDB-lite"/>
    </source>
</evidence>
<dbReference type="PANTHER" id="PTHR37544">
    <property type="entry name" value="SPRAY-RELATED"/>
    <property type="match status" value="1"/>
</dbReference>
<feature type="region of interest" description="Disordered" evidence="1">
    <location>
        <begin position="1"/>
        <end position="47"/>
    </location>
</feature>
<protein>
    <submittedName>
        <fullName evidence="3">Uncharacterized protein</fullName>
    </submittedName>
</protein>
<proteinExistence type="predicted"/>
<dbReference type="OrthoDB" id="3248909at2759"/>
<feature type="region of interest" description="Disordered" evidence="1">
    <location>
        <begin position="659"/>
        <end position="678"/>
    </location>
</feature>
<accession>A0A284RVL8</accession>
<sequence>MDNDDQPSRSPPALPPGAMAPTARIETPRDDSPPATPSHRLLGSEEPQYATYREKSTSWTGTAVKLTDESGSVTKPWIPYPLRAWFWIPFVLLMILGAIGLEVALHFSNKNSGWATNDAFSSQTGVLHYVYTLPPVAVAAVIVALWTWTDIEIKKMQPYVDLVHGDSPPKRSLLLDYTRTNNFFVWSRAAANKHYLVALASLMVLLSLTFQPLAAALLVVRDTWWGLPDATVNTLAAIGLNQNENFDDLTSFLTAAGFASASVLYNLGNPPFVFGAYTVAPFQLPSNVPVNSTMIYANTTALMSDPGCQAVAVNMVQNTDGSGWNNSVSSNGCSISFAVDRNASVLFGTDIPVCDSGVPPQFSPVLFWFFTYEPEAAASATLCFPSITLWDVNVNLDLASGNITRVTELRPFTASSNFSSLSANVTGPPLNGRAYNGIEFNLTNPDRFVIARRNATQLQMPAAVFQAASQSPEGLIGSFQANTFARLSTNVYVGVTSSVDGTGLTAIQRTYLTLIAKTVYLLDDNEPITIQMKTVQKRIWLSDVAVHLLAVAMFLLAFFGTIIQLLHRYDRRNLRLLHEPGTIASAVSIGAQTGMGDLLAGRQHPKDISAALQDKKFRIDPRTMKIVMEGEDGYEFAASPGIMDRRRSIFGALQNQRFSRRFSSKAPHSPKSEKEPLS</sequence>
<dbReference type="PANTHER" id="PTHR37544:SF3">
    <property type="entry name" value="SPRAY"/>
    <property type="match status" value="1"/>
</dbReference>
<dbReference type="InterPro" id="IPR021840">
    <property type="entry name" value="DUF3433"/>
</dbReference>
<dbReference type="STRING" id="47428.A0A284RVL8"/>
<keyword evidence="2" id="KW-1133">Transmembrane helix</keyword>
<dbReference type="Proteomes" id="UP000219338">
    <property type="component" value="Unassembled WGS sequence"/>
</dbReference>
<feature type="transmembrane region" description="Helical" evidence="2">
    <location>
        <begin position="195"/>
        <end position="220"/>
    </location>
</feature>
<name>A0A284RVL8_ARMOS</name>
<feature type="transmembrane region" description="Helical" evidence="2">
    <location>
        <begin position="84"/>
        <end position="107"/>
    </location>
</feature>
<feature type="transmembrane region" description="Helical" evidence="2">
    <location>
        <begin position="544"/>
        <end position="566"/>
    </location>
</feature>
<dbReference type="OMA" id="GRAYNGI"/>
<reference evidence="4" key="1">
    <citation type="journal article" date="2017" name="Nat. Ecol. Evol.">
        <title>Genome expansion and lineage-specific genetic innovations in the forest pathogenic fungi Armillaria.</title>
        <authorList>
            <person name="Sipos G."/>
            <person name="Prasanna A.N."/>
            <person name="Walter M.C."/>
            <person name="O'Connor E."/>
            <person name="Balint B."/>
            <person name="Krizsan K."/>
            <person name="Kiss B."/>
            <person name="Hess J."/>
            <person name="Varga T."/>
            <person name="Slot J."/>
            <person name="Riley R."/>
            <person name="Boka B."/>
            <person name="Rigling D."/>
            <person name="Barry K."/>
            <person name="Lee J."/>
            <person name="Mihaltcheva S."/>
            <person name="LaButti K."/>
            <person name="Lipzen A."/>
            <person name="Waldron R."/>
            <person name="Moloney N.M."/>
            <person name="Sperisen C."/>
            <person name="Kredics L."/>
            <person name="Vagvoelgyi C."/>
            <person name="Patrignani A."/>
            <person name="Fitzpatrick D."/>
            <person name="Nagy I."/>
            <person name="Doyle S."/>
            <person name="Anderson J.B."/>
            <person name="Grigoriev I.V."/>
            <person name="Gueldener U."/>
            <person name="Muensterkoetter M."/>
            <person name="Nagy L.G."/>
        </authorList>
    </citation>
    <scope>NUCLEOTIDE SEQUENCE [LARGE SCALE GENOMIC DNA]</scope>
    <source>
        <strain evidence="4">C18/9</strain>
    </source>
</reference>
<feature type="transmembrane region" description="Helical" evidence="2">
    <location>
        <begin position="127"/>
        <end position="148"/>
    </location>
</feature>
<dbReference type="Pfam" id="PF11915">
    <property type="entry name" value="DUF3433"/>
    <property type="match status" value="1"/>
</dbReference>
<dbReference type="AlphaFoldDB" id="A0A284RVL8"/>
<organism evidence="3 4">
    <name type="scientific">Armillaria ostoyae</name>
    <name type="common">Armillaria root rot fungus</name>
    <dbReference type="NCBI Taxonomy" id="47428"/>
    <lineage>
        <taxon>Eukaryota</taxon>
        <taxon>Fungi</taxon>
        <taxon>Dikarya</taxon>
        <taxon>Basidiomycota</taxon>
        <taxon>Agaricomycotina</taxon>
        <taxon>Agaricomycetes</taxon>
        <taxon>Agaricomycetidae</taxon>
        <taxon>Agaricales</taxon>
        <taxon>Marasmiineae</taxon>
        <taxon>Physalacriaceae</taxon>
        <taxon>Armillaria</taxon>
    </lineage>
</organism>
<evidence type="ECO:0000256" key="2">
    <source>
        <dbReference type="SAM" id="Phobius"/>
    </source>
</evidence>
<keyword evidence="2" id="KW-0812">Transmembrane</keyword>
<dbReference type="EMBL" id="FUEG01000018">
    <property type="protein sequence ID" value="SJL12806.1"/>
    <property type="molecule type" value="Genomic_DNA"/>
</dbReference>
<evidence type="ECO:0000313" key="3">
    <source>
        <dbReference type="EMBL" id="SJL12806.1"/>
    </source>
</evidence>
<keyword evidence="4" id="KW-1185">Reference proteome</keyword>